<dbReference type="Gene3D" id="3.40.50.300">
    <property type="entry name" value="P-loop containing nucleotide triphosphate hydrolases"/>
    <property type="match status" value="1"/>
</dbReference>
<comment type="caution">
    <text evidence="5">The sequence shown here is derived from an EMBL/GenBank/DDBJ whole genome shotgun (WGS) entry which is preliminary data.</text>
</comment>
<evidence type="ECO:0000259" key="4">
    <source>
        <dbReference type="SMART" id="SM00382"/>
    </source>
</evidence>
<evidence type="ECO:0000313" key="6">
    <source>
        <dbReference type="Proteomes" id="UP001147700"/>
    </source>
</evidence>
<evidence type="ECO:0000256" key="1">
    <source>
        <dbReference type="ARBA" id="ARBA00022741"/>
    </source>
</evidence>
<proteinExistence type="inferred from homology"/>
<name>A0ABT4RLG6_9ACTN</name>
<reference evidence="5" key="1">
    <citation type="submission" date="2022-10" db="EMBL/GenBank/DDBJ databases">
        <title>The WGS of Solirubrobacter sp. CPCC 204708.</title>
        <authorList>
            <person name="Jiang Z."/>
        </authorList>
    </citation>
    <scope>NUCLEOTIDE SEQUENCE</scope>
    <source>
        <strain evidence="5">CPCC 204708</strain>
    </source>
</reference>
<dbReference type="Gene3D" id="1.10.8.60">
    <property type="match status" value="1"/>
</dbReference>
<evidence type="ECO:0000313" key="5">
    <source>
        <dbReference type="EMBL" id="MDA0139352.1"/>
    </source>
</evidence>
<dbReference type="EMBL" id="JAPCID010000024">
    <property type="protein sequence ID" value="MDA0139352.1"/>
    <property type="molecule type" value="Genomic_DNA"/>
</dbReference>
<feature type="domain" description="AAA+ ATPase" evidence="4">
    <location>
        <begin position="152"/>
        <end position="289"/>
    </location>
</feature>
<evidence type="ECO:0000256" key="3">
    <source>
        <dbReference type="RuleBase" id="RU003651"/>
    </source>
</evidence>
<dbReference type="GO" id="GO:0005524">
    <property type="term" value="F:ATP binding"/>
    <property type="evidence" value="ECO:0007669"/>
    <property type="project" value="UniProtKB-KW"/>
</dbReference>
<dbReference type="SMART" id="SM00382">
    <property type="entry name" value="AAA"/>
    <property type="match status" value="1"/>
</dbReference>
<dbReference type="PANTHER" id="PTHR23077:SF171">
    <property type="entry name" value="NUCLEAR VALOSIN-CONTAINING PROTEIN-LIKE"/>
    <property type="match status" value="1"/>
</dbReference>
<dbReference type="InterPro" id="IPR050168">
    <property type="entry name" value="AAA_ATPase_domain"/>
</dbReference>
<dbReference type="InterPro" id="IPR027417">
    <property type="entry name" value="P-loop_NTPase"/>
</dbReference>
<organism evidence="5 6">
    <name type="scientific">Solirubrobacter deserti</name>
    <dbReference type="NCBI Taxonomy" id="2282478"/>
    <lineage>
        <taxon>Bacteria</taxon>
        <taxon>Bacillati</taxon>
        <taxon>Actinomycetota</taxon>
        <taxon>Thermoleophilia</taxon>
        <taxon>Solirubrobacterales</taxon>
        <taxon>Solirubrobacteraceae</taxon>
        <taxon>Solirubrobacter</taxon>
    </lineage>
</organism>
<dbReference type="InterPro" id="IPR003593">
    <property type="entry name" value="AAA+_ATPase"/>
</dbReference>
<dbReference type="Proteomes" id="UP001147700">
    <property type="component" value="Unassembled WGS sequence"/>
</dbReference>
<keyword evidence="2 3" id="KW-0067">ATP-binding</keyword>
<sequence>MHLASLLVMAGDAGRALEHAQAALAATPDHAEALAAARDAARALGDTTRAESYARILRGFGEEPRTPDEPVPGFGPRWAAETDSEELDDTEEPLAIPEGFTELEPEGLVEAERPRVTLADVGGLEDVKARLDAAFLAPLRNPELRAYYGKSLRGGLLLYGPPGCGKTFLARAVAGELGANFFALGLNDVLDMWLGESERRLHDAFAAARRAAPCVLFLDELDALGQKRSHLRHSGARNVVNQLLAELDGAQADNEGVFVLAATNHPWDVDTALRRPGRLDRTVLVLPPDFKAREAILRHALEERPIEGVDVAKLARRTEGCSGADLVHVVESAAEQALQESIRTNAMRPITMRQLEQAAQEAPRSTKAWFGVAHNYALYANEGGQYDDLLAYIRSHKLL</sequence>
<accession>A0ABT4RLG6</accession>
<dbReference type="Pfam" id="PF00004">
    <property type="entry name" value="AAA"/>
    <property type="match status" value="1"/>
</dbReference>
<dbReference type="SUPFAM" id="SSF52540">
    <property type="entry name" value="P-loop containing nucleoside triphosphate hydrolases"/>
    <property type="match status" value="1"/>
</dbReference>
<protein>
    <submittedName>
        <fullName evidence="5">ATP-binding protein</fullName>
    </submittedName>
</protein>
<dbReference type="InterPro" id="IPR003960">
    <property type="entry name" value="ATPase_AAA_CS"/>
</dbReference>
<dbReference type="Pfam" id="PF17862">
    <property type="entry name" value="AAA_lid_3"/>
    <property type="match status" value="1"/>
</dbReference>
<comment type="similarity">
    <text evidence="3">Belongs to the AAA ATPase family.</text>
</comment>
<dbReference type="InterPro" id="IPR003959">
    <property type="entry name" value="ATPase_AAA_core"/>
</dbReference>
<dbReference type="PANTHER" id="PTHR23077">
    <property type="entry name" value="AAA-FAMILY ATPASE"/>
    <property type="match status" value="1"/>
</dbReference>
<keyword evidence="6" id="KW-1185">Reference proteome</keyword>
<evidence type="ECO:0000256" key="2">
    <source>
        <dbReference type="ARBA" id="ARBA00022840"/>
    </source>
</evidence>
<dbReference type="PROSITE" id="PS00674">
    <property type="entry name" value="AAA"/>
    <property type="match status" value="1"/>
</dbReference>
<dbReference type="InterPro" id="IPR041569">
    <property type="entry name" value="AAA_lid_3"/>
</dbReference>
<gene>
    <name evidence="5" type="ORF">OJ962_17750</name>
</gene>
<keyword evidence="1 3" id="KW-0547">Nucleotide-binding</keyword>